<sequence>MVFIARLDSPIGEMPIVIDHVGQLRAADWADHEKRMN</sequence>
<proteinExistence type="predicted"/>
<dbReference type="KEGG" id="abas:ACPOL_3025"/>
<dbReference type="EMBL" id="CP030840">
    <property type="protein sequence ID" value="AXC12327.1"/>
    <property type="molecule type" value="Genomic_DNA"/>
</dbReference>
<dbReference type="AlphaFoldDB" id="A0A2Z5G0U1"/>
<gene>
    <name evidence="1" type="ORF">ACPOL_3025</name>
</gene>
<keyword evidence="2" id="KW-1185">Reference proteome</keyword>
<evidence type="ECO:0000313" key="1">
    <source>
        <dbReference type="EMBL" id="AXC12327.1"/>
    </source>
</evidence>
<name>A0A2Z5G0U1_9BACT</name>
<reference evidence="1 2" key="1">
    <citation type="journal article" date="2018" name="Front. Microbiol.">
        <title>Hydrolytic Capabilities as a Key to Environmental Success: Chitinolytic and Cellulolytic Acidobacteria From Acidic Sub-arctic Soils and Boreal Peatlands.</title>
        <authorList>
            <person name="Belova S.E."/>
            <person name="Ravin N.V."/>
            <person name="Pankratov T.A."/>
            <person name="Rakitin A.L."/>
            <person name="Ivanova A.A."/>
            <person name="Beletsky A.V."/>
            <person name="Mardanov A.V."/>
            <person name="Sinninghe Damste J.S."/>
            <person name="Dedysh S.N."/>
        </authorList>
    </citation>
    <scope>NUCLEOTIDE SEQUENCE [LARGE SCALE GENOMIC DNA]</scope>
    <source>
        <strain evidence="1 2">SBC82</strain>
    </source>
</reference>
<dbReference type="Proteomes" id="UP000253606">
    <property type="component" value="Chromosome"/>
</dbReference>
<protein>
    <submittedName>
        <fullName evidence="1">Uncharacterized protein</fullName>
    </submittedName>
</protein>
<evidence type="ECO:0000313" key="2">
    <source>
        <dbReference type="Proteomes" id="UP000253606"/>
    </source>
</evidence>
<accession>A0A2Z5G0U1</accession>
<organism evidence="1 2">
    <name type="scientific">Acidisarcina polymorpha</name>
    <dbReference type="NCBI Taxonomy" id="2211140"/>
    <lineage>
        <taxon>Bacteria</taxon>
        <taxon>Pseudomonadati</taxon>
        <taxon>Acidobacteriota</taxon>
        <taxon>Terriglobia</taxon>
        <taxon>Terriglobales</taxon>
        <taxon>Acidobacteriaceae</taxon>
        <taxon>Acidisarcina</taxon>
    </lineage>
</organism>